<reference evidence="9 10" key="1">
    <citation type="submission" date="2020-08" db="EMBL/GenBank/DDBJ databases">
        <title>Genomic Encyclopedia of Type Strains, Phase IV (KMG-IV): sequencing the most valuable type-strain genomes for metagenomic binning, comparative biology and taxonomic classification.</title>
        <authorList>
            <person name="Goeker M."/>
        </authorList>
    </citation>
    <scope>NUCLEOTIDE SEQUENCE [LARGE SCALE GENOMIC DNA]</scope>
    <source>
        <strain evidence="9 10">DSM 22359</strain>
    </source>
</reference>
<dbReference type="InterPro" id="IPR000515">
    <property type="entry name" value="MetI-like"/>
</dbReference>
<evidence type="ECO:0000256" key="1">
    <source>
        <dbReference type="ARBA" id="ARBA00004651"/>
    </source>
</evidence>
<dbReference type="Proteomes" id="UP000591735">
    <property type="component" value="Unassembled WGS sequence"/>
</dbReference>
<dbReference type="AlphaFoldDB" id="A0A840U608"/>
<comment type="subcellular location">
    <subcellularLocation>
        <location evidence="1 7">Cell membrane</location>
        <topology evidence="1 7">Multi-pass membrane protein</topology>
    </subcellularLocation>
</comment>
<feature type="transmembrane region" description="Helical" evidence="7">
    <location>
        <begin position="69"/>
        <end position="89"/>
    </location>
</feature>
<keyword evidence="5 7" id="KW-1133">Transmembrane helix</keyword>
<dbReference type="PANTHER" id="PTHR30151">
    <property type="entry name" value="ALKANE SULFONATE ABC TRANSPORTER-RELATED, MEMBRANE SUBUNIT"/>
    <property type="match status" value="1"/>
</dbReference>
<evidence type="ECO:0000259" key="8">
    <source>
        <dbReference type="PROSITE" id="PS50928"/>
    </source>
</evidence>
<dbReference type="SUPFAM" id="SSF161098">
    <property type="entry name" value="MetI-like"/>
    <property type="match status" value="1"/>
</dbReference>
<dbReference type="InterPro" id="IPR035906">
    <property type="entry name" value="MetI-like_sf"/>
</dbReference>
<dbReference type="GO" id="GO:0005886">
    <property type="term" value="C:plasma membrane"/>
    <property type="evidence" value="ECO:0007669"/>
    <property type="project" value="UniProtKB-SubCell"/>
</dbReference>
<feature type="domain" description="ABC transmembrane type-1" evidence="8">
    <location>
        <begin position="63"/>
        <end position="247"/>
    </location>
</feature>
<evidence type="ECO:0000256" key="7">
    <source>
        <dbReference type="RuleBase" id="RU363032"/>
    </source>
</evidence>
<name>A0A840U608_9GAMM</name>
<keyword evidence="4 7" id="KW-0812">Transmembrane</keyword>
<organism evidence="9 10">
    <name type="scientific">Marinobacter oulmenensis</name>
    <dbReference type="NCBI Taxonomy" id="643747"/>
    <lineage>
        <taxon>Bacteria</taxon>
        <taxon>Pseudomonadati</taxon>
        <taxon>Pseudomonadota</taxon>
        <taxon>Gammaproteobacteria</taxon>
        <taxon>Pseudomonadales</taxon>
        <taxon>Marinobacteraceae</taxon>
        <taxon>Marinobacter</taxon>
    </lineage>
</organism>
<keyword evidence="2 7" id="KW-0813">Transport</keyword>
<keyword evidence="3" id="KW-1003">Cell membrane</keyword>
<evidence type="ECO:0000256" key="6">
    <source>
        <dbReference type="ARBA" id="ARBA00023136"/>
    </source>
</evidence>
<dbReference type="CDD" id="cd06261">
    <property type="entry name" value="TM_PBP2"/>
    <property type="match status" value="1"/>
</dbReference>
<dbReference type="Pfam" id="PF00528">
    <property type="entry name" value="BPD_transp_1"/>
    <property type="match status" value="1"/>
</dbReference>
<evidence type="ECO:0000256" key="2">
    <source>
        <dbReference type="ARBA" id="ARBA00022448"/>
    </source>
</evidence>
<evidence type="ECO:0000256" key="3">
    <source>
        <dbReference type="ARBA" id="ARBA00022475"/>
    </source>
</evidence>
<feature type="transmembrane region" description="Helical" evidence="7">
    <location>
        <begin position="101"/>
        <end position="120"/>
    </location>
</feature>
<keyword evidence="10" id="KW-1185">Reference proteome</keyword>
<feature type="transmembrane region" description="Helical" evidence="7">
    <location>
        <begin position="12"/>
        <end position="35"/>
    </location>
</feature>
<feature type="transmembrane region" description="Helical" evidence="7">
    <location>
        <begin position="194"/>
        <end position="218"/>
    </location>
</feature>
<comment type="similarity">
    <text evidence="7">Belongs to the binding-protein-dependent transport system permease family.</text>
</comment>
<protein>
    <submittedName>
        <fullName evidence="9">NitT/TauT family transport system permease protein</fullName>
    </submittedName>
</protein>
<sequence length="267" mass="29270">MKTPLIQNERFVQVAAPLLVGALVLLMWQLAVMALEVPVYIVPSPVDIAQSLVNDFQSLFNALMMTLKVTFLAFAIAVVLGVAASLLFVQSKWIEISLFPYAVLMQVTPIVAIAPLIIIWVNDTTWALTICAVIVAIFPIISNTTLGLRSVDPNLLSMFRMYRAGRWQELVRLRIPSALPYFFGGLRISSGLALIGAVVAEFVAGTGGAKAGLAYTILQSGYKLEIPKMFAALILITLTGILLFALMVWLSDRALRNWHESALKVEH</sequence>
<dbReference type="PANTHER" id="PTHR30151:SF41">
    <property type="entry name" value="ABC TRANSPORTER PERMEASE PROTEIN"/>
    <property type="match status" value="1"/>
</dbReference>
<gene>
    <name evidence="9" type="ORF">HNR38_001640</name>
</gene>
<evidence type="ECO:0000256" key="4">
    <source>
        <dbReference type="ARBA" id="ARBA00022692"/>
    </source>
</evidence>
<accession>A0A840U608</accession>
<keyword evidence="6 7" id="KW-0472">Membrane</keyword>
<dbReference type="PROSITE" id="PS50928">
    <property type="entry name" value="ABC_TM1"/>
    <property type="match status" value="1"/>
</dbReference>
<proteinExistence type="inferred from homology"/>
<dbReference type="EMBL" id="JACHFE010000003">
    <property type="protein sequence ID" value="MBB5321154.1"/>
    <property type="molecule type" value="Genomic_DNA"/>
</dbReference>
<dbReference type="GO" id="GO:0055085">
    <property type="term" value="P:transmembrane transport"/>
    <property type="evidence" value="ECO:0007669"/>
    <property type="project" value="InterPro"/>
</dbReference>
<dbReference type="RefSeq" id="WP_183701962.1">
    <property type="nucleotide sequence ID" value="NZ_JACHFE010000003.1"/>
</dbReference>
<evidence type="ECO:0000313" key="9">
    <source>
        <dbReference type="EMBL" id="MBB5321154.1"/>
    </source>
</evidence>
<dbReference type="Gene3D" id="1.10.3720.10">
    <property type="entry name" value="MetI-like"/>
    <property type="match status" value="1"/>
</dbReference>
<evidence type="ECO:0000256" key="5">
    <source>
        <dbReference type="ARBA" id="ARBA00022989"/>
    </source>
</evidence>
<feature type="transmembrane region" description="Helical" evidence="7">
    <location>
        <begin position="230"/>
        <end position="250"/>
    </location>
</feature>
<evidence type="ECO:0000313" key="10">
    <source>
        <dbReference type="Proteomes" id="UP000591735"/>
    </source>
</evidence>
<feature type="transmembrane region" description="Helical" evidence="7">
    <location>
        <begin position="126"/>
        <end position="149"/>
    </location>
</feature>
<comment type="caution">
    <text evidence="9">The sequence shown here is derived from an EMBL/GenBank/DDBJ whole genome shotgun (WGS) entry which is preliminary data.</text>
</comment>